<dbReference type="Proteomes" id="UP000005744">
    <property type="component" value="Unassembled WGS sequence"/>
</dbReference>
<keyword evidence="2" id="KW-1185">Reference proteome</keyword>
<reference evidence="1 2" key="1">
    <citation type="submission" date="2011-11" db="EMBL/GenBank/DDBJ databases">
        <title>Improved High-Quality Draft sequence of Beggiatoa alba B18lD.</title>
        <authorList>
            <consortium name="US DOE Joint Genome Institute"/>
            <person name="Lucas S."/>
            <person name="Han J."/>
            <person name="Lapidus A."/>
            <person name="Cheng J.-F."/>
            <person name="Goodwin L."/>
            <person name="Pitluck S."/>
            <person name="Peters L."/>
            <person name="Mikhailova N."/>
            <person name="Held B."/>
            <person name="Detter J.C."/>
            <person name="Han C."/>
            <person name="Tapia R."/>
            <person name="Land M."/>
            <person name="Hauser L."/>
            <person name="Kyrpides N."/>
            <person name="Ivanova N."/>
            <person name="Pagani I."/>
            <person name="Samuel K."/>
            <person name="Teske A."/>
            <person name="Mueller J."/>
            <person name="Woyke T."/>
        </authorList>
    </citation>
    <scope>NUCLEOTIDE SEQUENCE [LARGE SCALE GENOMIC DNA]</scope>
    <source>
        <strain evidence="1 2">B18LD</strain>
    </source>
</reference>
<dbReference type="STRING" id="395493.BegalDRAFT_1226"/>
<dbReference type="EMBL" id="JH600070">
    <property type="protein sequence ID" value="EIJ42126.1"/>
    <property type="molecule type" value="Genomic_DNA"/>
</dbReference>
<evidence type="ECO:0008006" key="3">
    <source>
        <dbReference type="Google" id="ProtNLM"/>
    </source>
</evidence>
<organism evidence="1 2">
    <name type="scientific">Beggiatoa alba B18LD</name>
    <dbReference type="NCBI Taxonomy" id="395493"/>
    <lineage>
        <taxon>Bacteria</taxon>
        <taxon>Pseudomonadati</taxon>
        <taxon>Pseudomonadota</taxon>
        <taxon>Gammaproteobacteria</taxon>
        <taxon>Thiotrichales</taxon>
        <taxon>Thiotrichaceae</taxon>
        <taxon>Beggiatoa</taxon>
    </lineage>
</organism>
<gene>
    <name evidence="1" type="ORF">BegalDRAFT_1226</name>
</gene>
<accession>I3CET3</accession>
<dbReference type="HOGENOM" id="CLU_143996_0_0_6"/>
<proteinExistence type="predicted"/>
<protein>
    <recommendedName>
        <fullName evidence="3">Essential protein Yae1 N-terminal domain-containing protein</fullName>
    </recommendedName>
</protein>
<evidence type="ECO:0000313" key="1">
    <source>
        <dbReference type="EMBL" id="EIJ42126.1"/>
    </source>
</evidence>
<sequence>MTYCQYEVKEMLDRAMERMREQFKAEGRLEGKREGRLEGKREGRLEGKREGRLEGLEEGVFKGKAEALIMLLENRFAPLTVEEKERLFQLTHEKLVDLLIKLYTIDNIDVFWREIETH</sequence>
<evidence type="ECO:0000313" key="2">
    <source>
        <dbReference type="Proteomes" id="UP000005744"/>
    </source>
</evidence>
<name>I3CET3_9GAMM</name>
<dbReference type="AlphaFoldDB" id="I3CET3"/>